<dbReference type="PROSITE" id="PS50003">
    <property type="entry name" value="PH_DOMAIN"/>
    <property type="match status" value="1"/>
</dbReference>
<dbReference type="PROSITE" id="PS51421">
    <property type="entry name" value="RAS"/>
    <property type="match status" value="1"/>
</dbReference>
<dbReference type="SMART" id="SM00105">
    <property type="entry name" value="ArfGap"/>
    <property type="match status" value="1"/>
</dbReference>
<dbReference type="SUPFAM" id="SSF48403">
    <property type="entry name" value="Ankyrin repeat"/>
    <property type="match status" value="1"/>
</dbReference>
<evidence type="ECO:0000256" key="9">
    <source>
        <dbReference type="ARBA" id="ARBA00023028"/>
    </source>
</evidence>
<evidence type="ECO:0000256" key="5">
    <source>
        <dbReference type="ARBA" id="ARBA00022537"/>
    </source>
</evidence>
<dbReference type="PRINTS" id="PR00405">
    <property type="entry name" value="REVINTRACTNG"/>
</dbReference>
<name>A0ABM1SZT7_LIMPO</name>
<feature type="compositionally biased region" description="Basic and acidic residues" evidence="14">
    <location>
        <begin position="330"/>
        <end position="343"/>
    </location>
</feature>
<dbReference type="CDD" id="cd04103">
    <property type="entry name" value="Centaurin_gamma"/>
    <property type="match status" value="1"/>
</dbReference>
<reference evidence="18" key="1">
    <citation type="submission" date="2025-08" db="UniProtKB">
        <authorList>
            <consortium name="RefSeq"/>
        </authorList>
    </citation>
    <scope>IDENTIFICATION</scope>
    <source>
        <tissue evidence="18">Muscle</tissue>
    </source>
</reference>
<keyword evidence="10 12" id="KW-0040">ANK repeat</keyword>
<evidence type="ECO:0000256" key="12">
    <source>
        <dbReference type="PROSITE-ProRule" id="PRU00023"/>
    </source>
</evidence>
<dbReference type="Proteomes" id="UP000694941">
    <property type="component" value="Unplaced"/>
</dbReference>
<dbReference type="GeneID" id="106465525"/>
<keyword evidence="11" id="KW-1053">Target membrane</keyword>
<dbReference type="PROSITE" id="PS50088">
    <property type="entry name" value="ANK_REPEAT"/>
    <property type="match status" value="1"/>
</dbReference>
<dbReference type="SMART" id="SM00174">
    <property type="entry name" value="RHO"/>
    <property type="match status" value="1"/>
</dbReference>
<accession>A0ABM1SZT7</accession>
<evidence type="ECO:0000256" key="2">
    <source>
        <dbReference type="ARBA" id="ARBA00005430"/>
    </source>
</evidence>
<evidence type="ECO:0000256" key="13">
    <source>
        <dbReference type="PROSITE-ProRule" id="PRU00288"/>
    </source>
</evidence>
<dbReference type="Gene3D" id="1.25.40.20">
    <property type="entry name" value="Ankyrin repeat-containing domain"/>
    <property type="match status" value="1"/>
</dbReference>
<dbReference type="Pfam" id="PF01412">
    <property type="entry name" value="ArfGap"/>
    <property type="match status" value="1"/>
</dbReference>
<dbReference type="SMART" id="SM00175">
    <property type="entry name" value="RAB"/>
    <property type="match status" value="1"/>
</dbReference>
<dbReference type="SMART" id="SM00233">
    <property type="entry name" value="PH"/>
    <property type="match status" value="1"/>
</dbReference>
<evidence type="ECO:0000259" key="15">
    <source>
        <dbReference type="PROSITE" id="PS50003"/>
    </source>
</evidence>
<dbReference type="InterPro" id="IPR001164">
    <property type="entry name" value="ArfGAP_dom"/>
</dbReference>
<feature type="compositionally biased region" description="Low complexity" evidence="14">
    <location>
        <begin position="362"/>
        <end position="371"/>
    </location>
</feature>
<dbReference type="SMART" id="SM00248">
    <property type="entry name" value="ANK"/>
    <property type="match status" value="2"/>
</dbReference>
<evidence type="ECO:0000256" key="14">
    <source>
        <dbReference type="SAM" id="MobiDB-lite"/>
    </source>
</evidence>
<keyword evidence="9" id="KW-0800">Toxin</keyword>
<dbReference type="RefSeq" id="XP_022249143.1">
    <property type="nucleotide sequence ID" value="XM_022393435.1"/>
</dbReference>
<dbReference type="CDD" id="cd01250">
    <property type="entry name" value="PH_AGAP"/>
    <property type="match status" value="1"/>
</dbReference>
<sequence>MSYRGHIQQPFYSSSLAIRQEIQRFESVHPSIYAVYDLLELIPDPLLATRIREHVVCIEDSFVNSQEWTLSRIVPDIRLGIVGSVNSGKSALVHRYLTGSYLQEESPEGGRFKKEVVIDGQSYLLLIRDEGGSPELQFSCWVDAVIFVFSLENEASFNAVFNYYTKMSHFRNSQDIPLILVGVQDAISESNPRIIDDSRARKLANDLKRCSYYETCATYGLNVERVFQDACQKIVQQKMATLTSSSSHPGTPISHQIRCNYYIPTPTPLSSGNTNNGYISQLNANNVVSGVATTSSSHSHTVITHSQNTKITMEPNSRDKASDTNAADSLLKESKLEKPERPIIVEPLTTPNLTPKDSKDLPTPSSTPTTSRKTRRRSNLFPPLKKGEEDKKLKNGEVGSGRHIPLKQGYLYKRSSKTLNKEWKKKYVTLTSDGRLTYHPSLHDYMDNVHGKEIPLMHVTVKIPGQKPRGSRAQLISSGPSSHQVNELATELNSLTVGGDQEREVHFSASIDMIRDGQSRLSLASNCDDPVLITNRPAEAGRIHVQCRIGQVVRLSDSDDYEFVIVSLDNKQWQFEASNLEEREGWIKAIEQQILCSLQGIESTKAKSRSNTQVDTASLQAIRNNVPGNTHCVDCDASNPDWASLNLGALMCIECSGIHRNLGSHISRVRSLDLDEWPLEHISVMMSLGNTITNSIWEGNTRGRAKPTPNSSREEKERWIRAKYEFKDFLAPINTTISLGQQLIDVVCKSDIKAVVLILARITSADLVNTTVSQRDLRTPLHLAAALGNLAVTQLLIWHNANVKAVDSEGRTALVYAKNSGSQEIQDLLINSGCPDLGSHTTGTLQRRRGSVSKKPSEVFDKLPASII</sequence>
<dbReference type="PANTHER" id="PTHR45819:SF5">
    <property type="entry name" value="CENTAURIN-GAMMA-1A"/>
    <property type="match status" value="1"/>
</dbReference>
<dbReference type="Gene3D" id="2.30.29.30">
    <property type="entry name" value="Pleckstrin-homology domain (PH domain)/Phosphotyrosine-binding domain (PTB)"/>
    <property type="match status" value="1"/>
</dbReference>
<proteinExistence type="inferred from homology"/>
<dbReference type="PANTHER" id="PTHR45819">
    <property type="entry name" value="CENTAURIN-GAMMA-1A"/>
    <property type="match status" value="1"/>
</dbReference>
<evidence type="ECO:0000256" key="3">
    <source>
        <dbReference type="ARBA" id="ARBA00022468"/>
    </source>
</evidence>
<dbReference type="InterPro" id="IPR036770">
    <property type="entry name" value="Ankyrin_rpt-contain_sf"/>
</dbReference>
<dbReference type="InterPro" id="IPR001806">
    <property type="entry name" value="Small_GTPase"/>
</dbReference>
<dbReference type="InterPro" id="IPR002110">
    <property type="entry name" value="Ankyrin_rpt"/>
</dbReference>
<dbReference type="InterPro" id="IPR001849">
    <property type="entry name" value="PH_domain"/>
</dbReference>
<feature type="compositionally biased region" description="Low complexity" evidence="14">
    <location>
        <begin position="296"/>
        <end position="306"/>
    </location>
</feature>
<feature type="repeat" description="ANK" evidence="12">
    <location>
        <begin position="776"/>
        <end position="808"/>
    </location>
</feature>
<evidence type="ECO:0000313" key="17">
    <source>
        <dbReference type="Proteomes" id="UP000694941"/>
    </source>
</evidence>
<keyword evidence="5" id="KW-1052">Target cell membrane</keyword>
<protein>
    <submittedName>
        <fullName evidence="18">Centaurin-gamma-1A-like</fullName>
    </submittedName>
</protein>
<dbReference type="SUPFAM" id="SSF57863">
    <property type="entry name" value="ArfGap/RecO-like zinc finger"/>
    <property type="match status" value="1"/>
</dbReference>
<keyword evidence="17" id="KW-1185">Reference proteome</keyword>
<comment type="similarity">
    <text evidence="2">Belongs to the centaurin gamma-like family.</text>
</comment>
<dbReference type="Pfam" id="PF12796">
    <property type="entry name" value="Ank_2"/>
    <property type="match status" value="1"/>
</dbReference>
<feature type="domain" description="Arf-GAP" evidence="16">
    <location>
        <begin position="616"/>
        <end position="737"/>
    </location>
</feature>
<evidence type="ECO:0000313" key="18">
    <source>
        <dbReference type="RefSeq" id="XP_022249143.1"/>
    </source>
</evidence>
<feature type="compositionally biased region" description="Basic and acidic residues" evidence="14">
    <location>
        <begin position="385"/>
        <end position="395"/>
    </location>
</feature>
<feature type="region of interest" description="Disordered" evidence="14">
    <location>
        <begin position="296"/>
        <end position="401"/>
    </location>
</feature>
<keyword evidence="4" id="KW-0268">Exocytosis</keyword>
<comment type="subcellular location">
    <subcellularLocation>
        <location evidence="1">Target cell membrane</location>
    </subcellularLocation>
</comment>
<dbReference type="Gene3D" id="3.40.50.300">
    <property type="entry name" value="P-loop containing nucleotide triphosphate hydrolases"/>
    <property type="match status" value="1"/>
</dbReference>
<keyword evidence="3" id="KW-0343">GTPase activation</keyword>
<evidence type="ECO:0000256" key="6">
    <source>
        <dbReference type="ARBA" id="ARBA00022723"/>
    </source>
</evidence>
<dbReference type="Gene3D" id="1.10.220.150">
    <property type="entry name" value="Arf GTPase activating protein"/>
    <property type="match status" value="1"/>
</dbReference>
<dbReference type="SUPFAM" id="SSF52540">
    <property type="entry name" value="P-loop containing nucleoside triphosphate hydrolases"/>
    <property type="match status" value="1"/>
</dbReference>
<dbReference type="InterPro" id="IPR051282">
    <property type="entry name" value="Arf-GAP_GTPase_ANK_PH"/>
</dbReference>
<keyword evidence="6" id="KW-0479">Metal-binding</keyword>
<feature type="domain" description="PH" evidence="15">
    <location>
        <begin position="404"/>
        <end position="595"/>
    </location>
</feature>
<keyword evidence="8" id="KW-0862">Zinc</keyword>
<evidence type="ECO:0000256" key="4">
    <source>
        <dbReference type="ARBA" id="ARBA00022483"/>
    </source>
</evidence>
<dbReference type="PROSITE" id="PS51419">
    <property type="entry name" value="RAB"/>
    <property type="match status" value="1"/>
</dbReference>
<dbReference type="SUPFAM" id="SSF50729">
    <property type="entry name" value="PH domain-like"/>
    <property type="match status" value="1"/>
</dbReference>
<evidence type="ECO:0000256" key="8">
    <source>
        <dbReference type="ARBA" id="ARBA00022833"/>
    </source>
</evidence>
<keyword evidence="9" id="KW-0638">Presynaptic neurotoxin</keyword>
<dbReference type="InterPro" id="IPR038508">
    <property type="entry name" value="ArfGAP_dom_sf"/>
</dbReference>
<evidence type="ECO:0000256" key="7">
    <source>
        <dbReference type="ARBA" id="ARBA00022771"/>
    </source>
</evidence>
<dbReference type="Pfam" id="PF00071">
    <property type="entry name" value="Ras"/>
    <property type="match status" value="1"/>
</dbReference>
<organism evidence="17 18">
    <name type="scientific">Limulus polyphemus</name>
    <name type="common">Atlantic horseshoe crab</name>
    <dbReference type="NCBI Taxonomy" id="6850"/>
    <lineage>
        <taxon>Eukaryota</taxon>
        <taxon>Metazoa</taxon>
        <taxon>Ecdysozoa</taxon>
        <taxon>Arthropoda</taxon>
        <taxon>Chelicerata</taxon>
        <taxon>Merostomata</taxon>
        <taxon>Xiphosura</taxon>
        <taxon>Limulidae</taxon>
        <taxon>Limulus</taxon>
    </lineage>
</organism>
<dbReference type="SMART" id="SM00173">
    <property type="entry name" value="RAS"/>
    <property type="match status" value="1"/>
</dbReference>
<evidence type="ECO:0000256" key="1">
    <source>
        <dbReference type="ARBA" id="ARBA00004175"/>
    </source>
</evidence>
<keyword evidence="7 13" id="KW-0863">Zinc-finger</keyword>
<gene>
    <name evidence="18" type="primary">LOC106465525</name>
</gene>
<dbReference type="InterPro" id="IPR027417">
    <property type="entry name" value="P-loop_NTPase"/>
</dbReference>
<evidence type="ECO:0000256" key="10">
    <source>
        <dbReference type="ARBA" id="ARBA00023043"/>
    </source>
</evidence>
<evidence type="ECO:0000259" key="16">
    <source>
        <dbReference type="PROSITE" id="PS50115"/>
    </source>
</evidence>
<dbReference type="InterPro" id="IPR011993">
    <property type="entry name" value="PH-like_dom_sf"/>
</dbReference>
<keyword evidence="9" id="KW-0528">Neurotoxin</keyword>
<dbReference type="CDD" id="cd08836">
    <property type="entry name" value="ArfGap_AGAP"/>
    <property type="match status" value="1"/>
</dbReference>
<dbReference type="PROSITE" id="PS50297">
    <property type="entry name" value="ANK_REP_REGION"/>
    <property type="match status" value="1"/>
</dbReference>
<dbReference type="InterPro" id="IPR037278">
    <property type="entry name" value="ARFGAP/RecO"/>
</dbReference>
<evidence type="ECO:0000256" key="11">
    <source>
        <dbReference type="ARBA" id="ARBA00023298"/>
    </source>
</evidence>
<keyword evidence="11" id="KW-0472">Membrane</keyword>
<dbReference type="PROSITE" id="PS50115">
    <property type="entry name" value="ARFGAP"/>
    <property type="match status" value="1"/>
</dbReference>